<dbReference type="Proteomes" id="UP001589836">
    <property type="component" value="Unassembled WGS sequence"/>
</dbReference>
<sequence>MTLEEKKNNMFSSEQLETVHNMIGEDEPSLFSVLQHLSKQYDEKTTIFLAKEFCLKCESDENQRVALEFLYMNGFRDEIIKVVKQNLDSENQVNREWGEVYNFILERRKNLRFEGELSGFAENYTTSDPTLSCLLIFLKVYSCIKNNDYVALRQNLADLTEKLLKVDNTLMRVYFQARENEVLFHFHWKRNELEIARHYADNFIQNTYYQLKRCEMILNVAITYMFEDYQKSMELLDNSRDIALDYDFYFYVEAIDQHTRPFVKNVNGVTDQPPTDDEAEYAHYLINIGENDKALKILNKFKDPSVFQEYYKALALDDEELLYKVYDKLISGSDDYFFAELPLRALNKKGGVYHEEKSNPIN</sequence>
<evidence type="ECO:0000313" key="1">
    <source>
        <dbReference type="EMBL" id="MFC0522110.1"/>
    </source>
</evidence>
<dbReference type="Pfam" id="PF22871">
    <property type="entry name" value="AimR"/>
    <property type="match status" value="1"/>
</dbReference>
<keyword evidence="1" id="KW-0675">Receptor</keyword>
<proteinExistence type="predicted"/>
<evidence type="ECO:0000313" key="2">
    <source>
        <dbReference type="Proteomes" id="UP001589836"/>
    </source>
</evidence>
<name>A0ABV6LI80_9BACI</name>
<accession>A0ABV6LI80</accession>
<dbReference type="NCBIfam" id="NF038310">
    <property type="entry name" value="lysogeny_AimR"/>
    <property type="match status" value="1"/>
</dbReference>
<dbReference type="EMBL" id="JBHLTP010000001">
    <property type="protein sequence ID" value="MFC0522110.1"/>
    <property type="molecule type" value="Genomic_DNA"/>
</dbReference>
<reference evidence="1 2" key="1">
    <citation type="submission" date="2024-09" db="EMBL/GenBank/DDBJ databases">
        <authorList>
            <person name="Sun Q."/>
            <person name="Mori K."/>
        </authorList>
    </citation>
    <scope>NUCLEOTIDE SEQUENCE [LARGE SCALE GENOMIC DNA]</scope>
    <source>
        <strain evidence="1 2">NCAIM B.02529</strain>
    </source>
</reference>
<keyword evidence="2" id="KW-1185">Reference proteome</keyword>
<protein>
    <submittedName>
        <fullName evidence="1">AimR family lysis-lysogeny pheromone receptor</fullName>
    </submittedName>
</protein>
<organism evidence="1 2">
    <name type="scientific">Pontibacillus salicampi</name>
    <dbReference type="NCBI Taxonomy" id="1449801"/>
    <lineage>
        <taxon>Bacteria</taxon>
        <taxon>Bacillati</taxon>
        <taxon>Bacillota</taxon>
        <taxon>Bacilli</taxon>
        <taxon>Bacillales</taxon>
        <taxon>Bacillaceae</taxon>
        <taxon>Pontibacillus</taxon>
    </lineage>
</organism>
<gene>
    <name evidence="1" type="ORF">ACFFGV_00710</name>
</gene>
<dbReference type="RefSeq" id="WP_377344602.1">
    <property type="nucleotide sequence ID" value="NZ_JBHLTP010000001.1"/>
</dbReference>
<dbReference type="InterPro" id="IPR047705">
    <property type="entry name" value="AimR-like"/>
</dbReference>
<comment type="caution">
    <text evidence="1">The sequence shown here is derived from an EMBL/GenBank/DDBJ whole genome shotgun (WGS) entry which is preliminary data.</text>
</comment>